<evidence type="ECO:0000259" key="1">
    <source>
        <dbReference type="PROSITE" id="PS50404"/>
    </source>
</evidence>
<dbReference type="InterPro" id="IPR036282">
    <property type="entry name" value="Glutathione-S-Trfase_C_sf"/>
</dbReference>
<dbReference type="InterPro" id="IPR040079">
    <property type="entry name" value="Glutathione_S-Trfase"/>
</dbReference>
<sequence length="212" mass="23110">MSPSFPKLKLTYLDIKGRGEPTRLALQIGGIPFEDERISLEAVRANKSMTPFGQVPFLTINGTTDLAQSQAILCYVGTLTGLFPAADPLKAALVNQICLFVEDITQAVVVVLFTPDAESKLKAHKNFVTEKAPTMLAALERAIEKHSGGKWAVGDSLTIADLCIYYAVDLLTSDYFPEITMDTVGSKSRTAAIYQAVHAHPKVMEWNAAHKK</sequence>
<dbReference type="Proteomes" id="UP001648503">
    <property type="component" value="Unassembled WGS sequence"/>
</dbReference>
<dbReference type="PROSITE" id="PS50404">
    <property type="entry name" value="GST_NTER"/>
    <property type="match status" value="1"/>
</dbReference>
<dbReference type="Gene3D" id="3.40.30.10">
    <property type="entry name" value="Glutaredoxin"/>
    <property type="match status" value="1"/>
</dbReference>
<dbReference type="InterPro" id="IPR004046">
    <property type="entry name" value="GST_C"/>
</dbReference>
<dbReference type="SUPFAM" id="SSF52833">
    <property type="entry name" value="Thioredoxin-like"/>
    <property type="match status" value="1"/>
</dbReference>
<accession>A0ABQ8ETV6</accession>
<dbReference type="PANTHER" id="PTHR11571">
    <property type="entry name" value="GLUTATHIONE S-TRANSFERASE"/>
    <property type="match status" value="1"/>
</dbReference>
<comment type="caution">
    <text evidence="3">The sequence shown here is derived from an EMBL/GenBank/DDBJ whole genome shotgun (WGS) entry which is preliminary data.</text>
</comment>
<dbReference type="EMBL" id="JAFCIX010000573">
    <property type="protein sequence ID" value="KAH6586527.1"/>
    <property type="molecule type" value="Genomic_DNA"/>
</dbReference>
<keyword evidence="4" id="KW-1185">Reference proteome</keyword>
<dbReference type="SFLD" id="SFLDG01205">
    <property type="entry name" value="AMPS.1"/>
    <property type="match status" value="1"/>
</dbReference>
<dbReference type="Pfam" id="PF02798">
    <property type="entry name" value="GST_N"/>
    <property type="match status" value="1"/>
</dbReference>
<evidence type="ECO:0000313" key="3">
    <source>
        <dbReference type="EMBL" id="KAH6586527.1"/>
    </source>
</evidence>
<dbReference type="InterPro" id="IPR004045">
    <property type="entry name" value="Glutathione_S-Trfase_N"/>
</dbReference>
<gene>
    <name evidence="3" type="ORF">BASA50_000481</name>
</gene>
<proteinExistence type="predicted"/>
<dbReference type="PANTHER" id="PTHR11571:SF252">
    <property type="entry name" value="GLUTATHIONE S-TRANSFERASE"/>
    <property type="match status" value="1"/>
</dbReference>
<reference evidence="3 4" key="1">
    <citation type="submission" date="2021-02" db="EMBL/GenBank/DDBJ databases">
        <title>Variation within the Batrachochytrium salamandrivorans European outbreak.</title>
        <authorList>
            <person name="Kelly M."/>
            <person name="Pasmans F."/>
            <person name="Shea T.P."/>
            <person name="Munoz J.F."/>
            <person name="Carranza S."/>
            <person name="Cuomo C.A."/>
            <person name="Martel A."/>
        </authorList>
    </citation>
    <scope>NUCLEOTIDE SEQUENCE [LARGE SCALE GENOMIC DNA]</scope>
    <source>
        <strain evidence="3 4">AMFP18/2</strain>
    </source>
</reference>
<dbReference type="PROSITE" id="PS50405">
    <property type="entry name" value="GST_CTER"/>
    <property type="match status" value="1"/>
</dbReference>
<dbReference type="InterPro" id="IPR036249">
    <property type="entry name" value="Thioredoxin-like_sf"/>
</dbReference>
<evidence type="ECO:0000259" key="2">
    <source>
        <dbReference type="PROSITE" id="PS50405"/>
    </source>
</evidence>
<feature type="domain" description="GST N-terminal" evidence="1">
    <location>
        <begin position="6"/>
        <end position="84"/>
    </location>
</feature>
<organism evidence="3 4">
    <name type="scientific">Batrachochytrium salamandrivorans</name>
    <dbReference type="NCBI Taxonomy" id="1357716"/>
    <lineage>
        <taxon>Eukaryota</taxon>
        <taxon>Fungi</taxon>
        <taxon>Fungi incertae sedis</taxon>
        <taxon>Chytridiomycota</taxon>
        <taxon>Chytridiomycota incertae sedis</taxon>
        <taxon>Chytridiomycetes</taxon>
        <taxon>Rhizophydiales</taxon>
        <taxon>Rhizophydiales incertae sedis</taxon>
        <taxon>Batrachochytrium</taxon>
    </lineage>
</organism>
<evidence type="ECO:0000313" key="4">
    <source>
        <dbReference type="Proteomes" id="UP001648503"/>
    </source>
</evidence>
<feature type="domain" description="GST C-terminal" evidence="2">
    <location>
        <begin position="87"/>
        <end position="212"/>
    </location>
</feature>
<name>A0ABQ8ETV6_9FUNG</name>
<dbReference type="CDD" id="cd03039">
    <property type="entry name" value="GST_N_Sigma_like"/>
    <property type="match status" value="1"/>
</dbReference>
<dbReference type="CDD" id="cd03192">
    <property type="entry name" value="GST_C_Sigma_like"/>
    <property type="match status" value="1"/>
</dbReference>
<evidence type="ECO:0008006" key="5">
    <source>
        <dbReference type="Google" id="ProtNLM"/>
    </source>
</evidence>
<dbReference type="SFLD" id="SFLDS00019">
    <property type="entry name" value="Glutathione_Transferase_(cytos"/>
    <property type="match status" value="1"/>
</dbReference>
<dbReference type="SUPFAM" id="SSF47616">
    <property type="entry name" value="GST C-terminal domain-like"/>
    <property type="match status" value="1"/>
</dbReference>
<dbReference type="Gene3D" id="1.20.1050.10">
    <property type="match status" value="1"/>
</dbReference>
<dbReference type="InterPro" id="IPR050213">
    <property type="entry name" value="GST_superfamily"/>
</dbReference>
<dbReference type="Pfam" id="PF14497">
    <property type="entry name" value="GST_C_3"/>
    <property type="match status" value="1"/>
</dbReference>
<protein>
    <recommendedName>
        <fullName evidence="5">Glutathione S-transferase</fullName>
    </recommendedName>
</protein>
<dbReference type="InterPro" id="IPR010987">
    <property type="entry name" value="Glutathione-S-Trfase_C-like"/>
</dbReference>
<dbReference type="SFLD" id="SFLDG00363">
    <property type="entry name" value="AMPS_(cytGST):_Alpha-__Mu-__Pi"/>
    <property type="match status" value="1"/>
</dbReference>